<feature type="compositionally biased region" description="Low complexity" evidence="1">
    <location>
        <begin position="194"/>
        <end position="205"/>
    </location>
</feature>
<keyword evidence="3" id="KW-1185">Reference proteome</keyword>
<dbReference type="OrthoDB" id="8192147at2759"/>
<dbReference type="Proteomes" id="UP000494165">
    <property type="component" value="Unassembled WGS sequence"/>
</dbReference>
<organism evidence="2 3">
    <name type="scientific">Cloeon dipterum</name>
    <dbReference type="NCBI Taxonomy" id="197152"/>
    <lineage>
        <taxon>Eukaryota</taxon>
        <taxon>Metazoa</taxon>
        <taxon>Ecdysozoa</taxon>
        <taxon>Arthropoda</taxon>
        <taxon>Hexapoda</taxon>
        <taxon>Insecta</taxon>
        <taxon>Pterygota</taxon>
        <taxon>Palaeoptera</taxon>
        <taxon>Ephemeroptera</taxon>
        <taxon>Pisciforma</taxon>
        <taxon>Baetidae</taxon>
        <taxon>Cloeon</taxon>
    </lineage>
</organism>
<sequence>MDSDKSIGASGIAIPNWMKQKIGDRYDLDDSSAFSPPSQDETFFYIRYPKTTARPQSQTNYHKINKYLEAQQQSETVASTAAMSTKRAPVENITTSSGFPKSIASQMPPQMNTNLDIEFDPEQPPPNLSHRRGSKSLPTSPLSSPKSSRKALQNRYFTAAFSTPEPSSAAGYSGWILNSLLGPREHPVEPALPPISESPSSSVAVAPPPPAASAQLAVPEKGLRKVKSAAALSDDDEKDGEKKKLPIQPILAEAKKIQAYKPKPSELRELNFWSPTSM</sequence>
<reference evidence="2 3" key="1">
    <citation type="submission" date="2020-04" db="EMBL/GenBank/DDBJ databases">
        <authorList>
            <person name="Alioto T."/>
            <person name="Alioto T."/>
            <person name="Gomez Garrido J."/>
        </authorList>
    </citation>
    <scope>NUCLEOTIDE SEQUENCE [LARGE SCALE GENOMIC DNA]</scope>
</reference>
<evidence type="ECO:0000313" key="3">
    <source>
        <dbReference type="Proteomes" id="UP000494165"/>
    </source>
</evidence>
<name>A0A8S1CL57_9INSE</name>
<feature type="region of interest" description="Disordered" evidence="1">
    <location>
        <begin position="183"/>
        <end position="246"/>
    </location>
</feature>
<accession>A0A8S1CL57</accession>
<comment type="caution">
    <text evidence="2">The sequence shown here is derived from an EMBL/GenBank/DDBJ whole genome shotgun (WGS) entry which is preliminary data.</text>
</comment>
<gene>
    <name evidence="2" type="ORF">CLODIP_2_CD16241</name>
</gene>
<evidence type="ECO:0000313" key="2">
    <source>
        <dbReference type="EMBL" id="CAB3366013.1"/>
    </source>
</evidence>
<feature type="compositionally biased region" description="Polar residues" evidence="1">
    <location>
        <begin position="92"/>
        <end position="115"/>
    </location>
</feature>
<protein>
    <submittedName>
        <fullName evidence="2">Uncharacterized protein</fullName>
    </submittedName>
</protein>
<dbReference type="EMBL" id="CADEPI010000023">
    <property type="protein sequence ID" value="CAB3366013.1"/>
    <property type="molecule type" value="Genomic_DNA"/>
</dbReference>
<feature type="region of interest" description="Disordered" evidence="1">
    <location>
        <begin position="78"/>
        <end position="151"/>
    </location>
</feature>
<dbReference type="AlphaFoldDB" id="A0A8S1CL57"/>
<feature type="compositionally biased region" description="Low complexity" evidence="1">
    <location>
        <begin position="135"/>
        <end position="146"/>
    </location>
</feature>
<evidence type="ECO:0000256" key="1">
    <source>
        <dbReference type="SAM" id="MobiDB-lite"/>
    </source>
</evidence>
<proteinExistence type="predicted"/>